<dbReference type="Pfam" id="PF02721">
    <property type="entry name" value="DUF223"/>
    <property type="match status" value="1"/>
</dbReference>
<reference evidence="2" key="1">
    <citation type="journal article" date="2016" name="Nat. Genet.">
        <title>A high-quality carrot genome assembly provides new insights into carotenoid accumulation and asterid genome evolution.</title>
        <authorList>
            <person name="Iorizzo M."/>
            <person name="Ellison S."/>
            <person name="Senalik D."/>
            <person name="Zeng P."/>
            <person name="Satapoomin P."/>
            <person name="Huang J."/>
            <person name="Bowman M."/>
            <person name="Iovene M."/>
            <person name="Sanseverino W."/>
            <person name="Cavagnaro P."/>
            <person name="Yildiz M."/>
            <person name="Macko-Podgorni A."/>
            <person name="Moranska E."/>
            <person name="Grzebelus E."/>
            <person name="Grzebelus D."/>
            <person name="Ashrafi H."/>
            <person name="Zheng Z."/>
            <person name="Cheng S."/>
            <person name="Spooner D."/>
            <person name="Van Deynze A."/>
            <person name="Simon P."/>
        </authorList>
    </citation>
    <scope>NUCLEOTIDE SEQUENCE [LARGE SCALE GENOMIC DNA]</scope>
    <source>
        <tissue evidence="2">Leaf</tissue>
    </source>
</reference>
<proteinExistence type="predicted"/>
<keyword evidence="4" id="KW-1185">Reference proteome</keyword>
<dbReference type="Gene3D" id="2.40.50.140">
    <property type="entry name" value="Nucleic acid-binding proteins"/>
    <property type="match status" value="2"/>
</dbReference>
<dbReference type="AlphaFoldDB" id="A0A162B0R0"/>
<accession>A0A162B0R0</accession>
<gene>
    <name evidence="2" type="ORF">DCAR_001053</name>
    <name evidence="3" type="ORF">DCAR_0101077</name>
</gene>
<dbReference type="Gramene" id="KZN08523">
    <property type="protein sequence ID" value="KZN08523"/>
    <property type="gene ID" value="DCAR_001053"/>
</dbReference>
<feature type="domain" description="Replication protein A 70 kDa DNA-binding subunit B/D first OB fold" evidence="1">
    <location>
        <begin position="6"/>
        <end position="105"/>
    </location>
</feature>
<evidence type="ECO:0000259" key="1">
    <source>
        <dbReference type="Pfam" id="PF02721"/>
    </source>
</evidence>
<dbReference type="Proteomes" id="UP000077755">
    <property type="component" value="Chromosome 1"/>
</dbReference>
<dbReference type="PANTHER" id="PTHR47165:SF4">
    <property type="entry name" value="OS03G0429900 PROTEIN"/>
    <property type="match status" value="1"/>
</dbReference>
<dbReference type="PANTHER" id="PTHR47165">
    <property type="entry name" value="OS03G0429900 PROTEIN"/>
    <property type="match status" value="1"/>
</dbReference>
<evidence type="ECO:0000313" key="4">
    <source>
        <dbReference type="Proteomes" id="UP000077755"/>
    </source>
</evidence>
<dbReference type="InterPro" id="IPR012340">
    <property type="entry name" value="NA-bd_OB-fold"/>
</dbReference>
<dbReference type="EMBL" id="LNRQ01000001">
    <property type="protein sequence ID" value="KZN08523.1"/>
    <property type="molecule type" value="Genomic_DNA"/>
</dbReference>
<organism evidence="2">
    <name type="scientific">Daucus carota subsp. sativus</name>
    <name type="common">Carrot</name>
    <dbReference type="NCBI Taxonomy" id="79200"/>
    <lineage>
        <taxon>Eukaryota</taxon>
        <taxon>Viridiplantae</taxon>
        <taxon>Streptophyta</taxon>
        <taxon>Embryophyta</taxon>
        <taxon>Tracheophyta</taxon>
        <taxon>Spermatophyta</taxon>
        <taxon>Magnoliopsida</taxon>
        <taxon>eudicotyledons</taxon>
        <taxon>Gunneridae</taxon>
        <taxon>Pentapetalae</taxon>
        <taxon>asterids</taxon>
        <taxon>campanulids</taxon>
        <taxon>Apiales</taxon>
        <taxon>Apiaceae</taxon>
        <taxon>Apioideae</taxon>
        <taxon>Scandiceae</taxon>
        <taxon>Daucinae</taxon>
        <taxon>Daucus</taxon>
        <taxon>Daucus sect. Daucus</taxon>
    </lineage>
</organism>
<evidence type="ECO:0000313" key="3">
    <source>
        <dbReference type="EMBL" id="WOG81921.1"/>
    </source>
</evidence>
<dbReference type="EMBL" id="CP093343">
    <property type="protein sequence ID" value="WOG81921.1"/>
    <property type="molecule type" value="Genomic_DNA"/>
</dbReference>
<dbReference type="SUPFAM" id="SSF50249">
    <property type="entry name" value="Nucleic acid-binding proteins"/>
    <property type="match status" value="2"/>
</dbReference>
<dbReference type="InterPro" id="IPR003871">
    <property type="entry name" value="RFA1B/D_OB_1st"/>
</dbReference>
<reference evidence="3" key="2">
    <citation type="submission" date="2022-03" db="EMBL/GenBank/DDBJ databases">
        <title>Draft title - Genomic analysis of global carrot germplasm unveils the trajectory of domestication and the origin of high carotenoid orange carrot.</title>
        <authorList>
            <person name="Iorizzo M."/>
            <person name="Ellison S."/>
            <person name="Senalik D."/>
            <person name="Macko-Podgorni A."/>
            <person name="Grzebelus D."/>
            <person name="Bostan H."/>
            <person name="Rolling W."/>
            <person name="Curaba J."/>
            <person name="Simon P."/>
        </authorList>
    </citation>
    <scope>NUCLEOTIDE SEQUENCE</scope>
    <source>
        <tissue evidence="3">Leaf</tissue>
    </source>
</reference>
<sequence length="252" mass="29172">MAQIPYQMISNLRPQITTAWRLKVRVTRIWQAITQQGDIVGINCIFVDELGGRIRAWIAAANMNQLQGLITEGETYNVHNFVVRQYGAMQTERCFESNFFIQLYHMTNIFVAEDVDYIQRHVFQFTNLSTIIDVARESNFLIDVVGVLQQVQPMTTYRNKYNQLKNSIQFTINDLNSPAQVIFFDEMARSLDQELHNAGQHPVILIISSVKARMIQGEVKLTNYPATRFFMNLHHEAVEDLRDSLRLVNSPM</sequence>
<name>A0A162B0R0_DAUCS</name>
<protein>
    <recommendedName>
        <fullName evidence="1">Replication protein A 70 kDa DNA-binding subunit B/D first OB fold domain-containing protein</fullName>
    </recommendedName>
</protein>
<evidence type="ECO:0000313" key="2">
    <source>
        <dbReference type="EMBL" id="KZN08523.1"/>
    </source>
</evidence>